<evidence type="ECO:0000313" key="6">
    <source>
        <dbReference type="Proteomes" id="UP000193121"/>
    </source>
</evidence>
<dbReference type="AlphaFoldDB" id="A0A1X1HK35"/>
<feature type="domain" description="SrpA-like SigLec-like" evidence="4">
    <location>
        <begin position="395"/>
        <end position="504"/>
    </location>
</feature>
<evidence type="ECO:0000256" key="1">
    <source>
        <dbReference type="ARBA" id="ARBA00022729"/>
    </source>
</evidence>
<feature type="compositionally biased region" description="Low complexity" evidence="2">
    <location>
        <begin position="139"/>
        <end position="183"/>
    </location>
</feature>
<reference evidence="5 6" key="1">
    <citation type="journal article" date="2016" name="Eur. J. Clin. Microbiol. Infect. Dis.">
        <title>Whole genome sequencing as a tool for phylogenetic analysis of clinical strains of Mitis group streptococci.</title>
        <authorList>
            <person name="Rasmussen L.H."/>
            <person name="Dargis R."/>
            <person name="Hojholt K."/>
            <person name="Christensen J.J."/>
            <person name="Skovgaard O."/>
            <person name="Justesen U.S."/>
            <person name="Rosenvinge F.S."/>
            <person name="Moser C."/>
            <person name="Lukjancenko O."/>
            <person name="Rasmussen S."/>
            <person name="Nielsen X.C."/>
        </authorList>
    </citation>
    <scope>NUCLEOTIDE SEQUENCE [LARGE SCALE GENOMIC DNA]</scope>
    <source>
        <strain evidence="5 6">OD_336064_07</strain>
    </source>
</reference>
<feature type="region of interest" description="Disordered" evidence="2">
    <location>
        <begin position="974"/>
        <end position="993"/>
    </location>
</feature>
<dbReference type="Gene3D" id="2.60.40.4140">
    <property type="match status" value="1"/>
</dbReference>
<dbReference type="Pfam" id="PF20164">
    <property type="entry name" value="GspA_SrpA_N"/>
    <property type="match status" value="1"/>
</dbReference>
<comment type="caution">
    <text evidence="5">The sequence shown here is derived from an EMBL/GenBank/DDBJ whole genome shotgun (WGS) entry which is preliminary data.</text>
</comment>
<evidence type="ECO:0000259" key="3">
    <source>
        <dbReference type="Pfam" id="PF08428"/>
    </source>
</evidence>
<dbReference type="NCBIfam" id="TIGR04224">
    <property type="entry name" value="ser_adhes_Nterm"/>
    <property type="match status" value="1"/>
</dbReference>
<proteinExistence type="predicted"/>
<dbReference type="InterPro" id="IPR059115">
    <property type="entry name" value="Rib"/>
</dbReference>
<organism evidence="5 6">
    <name type="scientific">Streptococcus oralis subsp. oralis</name>
    <dbReference type="NCBI Taxonomy" id="1891914"/>
    <lineage>
        <taxon>Bacteria</taxon>
        <taxon>Bacillati</taxon>
        <taxon>Bacillota</taxon>
        <taxon>Bacilli</taxon>
        <taxon>Lactobacillales</taxon>
        <taxon>Streptococcaceae</taxon>
        <taxon>Streptococcus</taxon>
    </lineage>
</organism>
<feature type="region of interest" description="Disordered" evidence="2">
    <location>
        <begin position="355"/>
        <end position="375"/>
    </location>
</feature>
<gene>
    <name evidence="5" type="ORF">B7717_05475</name>
</gene>
<feature type="compositionally biased region" description="Polar residues" evidence="2">
    <location>
        <begin position="239"/>
        <end position="250"/>
    </location>
</feature>
<feature type="compositionally biased region" description="Basic and acidic residues" evidence="2">
    <location>
        <begin position="219"/>
        <end position="235"/>
    </location>
</feature>
<accession>A0A1X1HK35</accession>
<evidence type="ECO:0000256" key="2">
    <source>
        <dbReference type="SAM" id="MobiDB-lite"/>
    </source>
</evidence>
<protein>
    <submittedName>
        <fullName evidence="5">Cell wall anchor protein</fullName>
    </submittedName>
</protein>
<dbReference type="NCBIfam" id="TIGR03715">
    <property type="entry name" value="KxYKxGKxW"/>
    <property type="match status" value="1"/>
</dbReference>
<feature type="non-terminal residue" evidence="5">
    <location>
        <position position="993"/>
    </location>
</feature>
<keyword evidence="1" id="KW-0732">Signal</keyword>
<dbReference type="Pfam" id="PF08428">
    <property type="entry name" value="Rib"/>
    <property type="match status" value="1"/>
</dbReference>
<dbReference type="EMBL" id="NCUO01000011">
    <property type="protein sequence ID" value="ORO61310.1"/>
    <property type="molecule type" value="Genomic_DNA"/>
</dbReference>
<evidence type="ECO:0000259" key="4">
    <source>
        <dbReference type="Pfam" id="PF20164"/>
    </source>
</evidence>
<dbReference type="Proteomes" id="UP000193121">
    <property type="component" value="Unassembled WGS sequence"/>
</dbReference>
<name>A0A1X1HK35_STROR</name>
<feature type="domain" description="Rib" evidence="3">
    <location>
        <begin position="546"/>
        <end position="621"/>
    </location>
</feature>
<dbReference type="InterPro" id="IPR026465">
    <property type="entry name" value="Ser_adhes_glycop_N"/>
</dbReference>
<feature type="compositionally biased region" description="Polar residues" evidence="2">
    <location>
        <begin position="356"/>
        <end position="368"/>
    </location>
</feature>
<dbReference type="RefSeq" id="WP_142357883.1">
    <property type="nucleotide sequence ID" value="NZ_NCUO01000011.1"/>
</dbReference>
<feature type="region of interest" description="Disordered" evidence="2">
    <location>
        <begin position="139"/>
        <end position="257"/>
    </location>
</feature>
<evidence type="ECO:0000313" key="5">
    <source>
        <dbReference type="EMBL" id="ORO61310.1"/>
    </source>
</evidence>
<sequence length="993" mass="101072">MFFRRQKGEYRETDRVTRFKLIKSGKHWLRASTSLFGLFKVMRGSADASQVKTEMVEKQGGQKLTGLDVLKGIAATGTILGGFAATQTRVYANDAVAVEKTVESKDTLATRDSVVLGTTQDHQDAASLSLSTSQSQSLSEFNSQSASQSASTSQSISASNSSSVSQSMSQSASTSQSLANSQSVTASSSESLGTQNQANSNLSERASVGVQSQYQASESARETVKESQPSKELKAVDFSTESLPQSQSGRVKNEGVTAESSFTMTSVALTEKQSEEKRKKLEALSAEIGQFLAQAQGLPNSDEAITKASLAKNEIAEVLKGEASDLAPILQKAIEARNSIANAVLRAKSGLRDSRNGQALTQASNTASFRAARDTEKPELQKITVTGGAVLEGQKFKIYREENFSGTIEFTDNSGRIEHAKFVPTAVPAAYPATSTVVSFTTSNGQSISMIVPTNKLAKDGNATASNPFTVSITGSVGKNQAVNSLWTRYVFTYDQEGNFSGNTTDVGLVKDLTANPAAIQFEVHAQSEKYEPAINAEVNRNFTLTANSGTVSVGEASQYITNATGTPELPTTGITKGTRTTYTWKSGTNTNLSAGRHTLTAVVTYPDGSTDEIDVSFTVRPQTPRIENQYLNEKGGLSNQAITVDGVAPDGTVTLTIAGETFTKQATVSSTSVTFTANELKKVYDRNGGRLPSGPVTASTTVDGLVSDTFNGQITPNQASISVSNSQSASASASQSASVSSSQSASLSASQSASVSSSESASVSSSQSASASSSQSASLSASESASVSASQSASASASQSASVSASQSASVSSSQSASLSASQSASVSASQSASVSSSQSASVSASQSASVSSSQSASVSASESASLSASQSASASSSQSASASASQSASVSASQSASVSSSRSASVSASQSASASASQSASVSASQSASLSASQSASLSSSQSASASSSQSASLSSSQSASVSSSQSASASASQSASVSSSQSASVSSSQS</sequence>
<dbReference type="InterPro" id="IPR022263">
    <property type="entry name" value="KxYKxGKxW"/>
</dbReference>
<feature type="compositionally biased region" description="Polar residues" evidence="2">
    <location>
        <begin position="184"/>
        <end position="218"/>
    </location>
</feature>
<dbReference type="InterPro" id="IPR046785">
    <property type="entry name" value="SrpA-like_SigLec-like_dom"/>
</dbReference>
<dbReference type="Pfam" id="PF19258">
    <property type="entry name" value="KxYKxGKxW_sig"/>
    <property type="match status" value="1"/>
</dbReference>